<accession>A0A915IZ22</accession>
<name>A0A915IZ22_ROMCU</name>
<dbReference type="AlphaFoldDB" id="A0A915IZ22"/>
<organism evidence="1 2">
    <name type="scientific">Romanomermis culicivorax</name>
    <name type="common">Nematode worm</name>
    <dbReference type="NCBI Taxonomy" id="13658"/>
    <lineage>
        <taxon>Eukaryota</taxon>
        <taxon>Metazoa</taxon>
        <taxon>Ecdysozoa</taxon>
        <taxon>Nematoda</taxon>
        <taxon>Enoplea</taxon>
        <taxon>Dorylaimia</taxon>
        <taxon>Mermithida</taxon>
        <taxon>Mermithoidea</taxon>
        <taxon>Mermithidae</taxon>
        <taxon>Romanomermis</taxon>
    </lineage>
</organism>
<reference evidence="2" key="1">
    <citation type="submission" date="2022-11" db="UniProtKB">
        <authorList>
            <consortium name="WormBaseParasite"/>
        </authorList>
    </citation>
    <scope>IDENTIFICATION</scope>
</reference>
<dbReference type="Proteomes" id="UP000887565">
    <property type="component" value="Unplaced"/>
</dbReference>
<keyword evidence="1" id="KW-1185">Reference proteome</keyword>
<sequence length="130" mass="15074">MNSDYRQNAPDQNFLRAFTRRLHTQINEQLARDHFMHIKTHNNIRLELIIIIIGKLLALDILDRKYIRSKMFEKCLNAFANQIVKTSRSIIAWTSSAGMDEFNQDKTSDLLHLIVLAHALKPGLPFLAQC</sequence>
<dbReference type="WBParaSite" id="nRc.2.0.1.t19370-RA">
    <property type="protein sequence ID" value="nRc.2.0.1.t19370-RA"/>
    <property type="gene ID" value="nRc.2.0.1.g19370"/>
</dbReference>
<evidence type="ECO:0000313" key="2">
    <source>
        <dbReference type="WBParaSite" id="nRc.2.0.1.t19370-RA"/>
    </source>
</evidence>
<proteinExistence type="predicted"/>
<evidence type="ECO:0000313" key="1">
    <source>
        <dbReference type="Proteomes" id="UP000887565"/>
    </source>
</evidence>
<protein>
    <submittedName>
        <fullName evidence="2">Uncharacterized protein</fullName>
    </submittedName>
</protein>